<evidence type="ECO:0000313" key="3">
    <source>
        <dbReference type="Proteomes" id="UP000587527"/>
    </source>
</evidence>
<keyword evidence="1" id="KW-0472">Membrane</keyword>
<reference evidence="2 3" key="1">
    <citation type="submission" date="2020-08" db="EMBL/GenBank/DDBJ databases">
        <title>Sequencing the genomes of 1000 actinobacteria strains.</title>
        <authorList>
            <person name="Klenk H.-P."/>
        </authorList>
    </citation>
    <scope>NUCLEOTIDE SEQUENCE [LARGE SCALE GENOMIC DNA]</scope>
    <source>
        <strain evidence="2 3">DSM 45362</strain>
    </source>
</reference>
<feature type="transmembrane region" description="Helical" evidence="1">
    <location>
        <begin position="226"/>
        <end position="245"/>
    </location>
</feature>
<keyword evidence="1" id="KW-0812">Transmembrane</keyword>
<dbReference type="RefSeq" id="WP_184831314.1">
    <property type="nucleotide sequence ID" value="NZ_JACHMN010000001.1"/>
</dbReference>
<accession>A0A841BI88</accession>
<dbReference type="Proteomes" id="UP000587527">
    <property type="component" value="Unassembled WGS sequence"/>
</dbReference>
<protein>
    <recommendedName>
        <fullName evidence="4">Cation/H+ exchanger domain-containing protein</fullName>
    </recommendedName>
</protein>
<evidence type="ECO:0008006" key="4">
    <source>
        <dbReference type="Google" id="ProtNLM"/>
    </source>
</evidence>
<keyword evidence="1" id="KW-1133">Transmembrane helix</keyword>
<feature type="transmembrane region" description="Helical" evidence="1">
    <location>
        <begin position="92"/>
        <end position="112"/>
    </location>
</feature>
<proteinExistence type="predicted"/>
<feature type="transmembrane region" description="Helical" evidence="1">
    <location>
        <begin position="251"/>
        <end position="272"/>
    </location>
</feature>
<gene>
    <name evidence="2" type="ORF">F4553_000417</name>
</gene>
<keyword evidence="3" id="KW-1185">Reference proteome</keyword>
<feature type="transmembrane region" description="Helical" evidence="1">
    <location>
        <begin position="157"/>
        <end position="177"/>
    </location>
</feature>
<feature type="transmembrane region" description="Helical" evidence="1">
    <location>
        <begin position="189"/>
        <end position="214"/>
    </location>
</feature>
<comment type="caution">
    <text evidence="2">The sequence shown here is derived from an EMBL/GenBank/DDBJ whole genome shotgun (WGS) entry which is preliminary data.</text>
</comment>
<feature type="transmembrane region" description="Helical" evidence="1">
    <location>
        <begin position="34"/>
        <end position="53"/>
    </location>
</feature>
<evidence type="ECO:0000256" key="1">
    <source>
        <dbReference type="SAM" id="Phobius"/>
    </source>
</evidence>
<evidence type="ECO:0000313" key="2">
    <source>
        <dbReference type="EMBL" id="MBB5867038.1"/>
    </source>
</evidence>
<organism evidence="2 3">
    <name type="scientific">Allocatelliglobosispora scoriae</name>
    <dbReference type="NCBI Taxonomy" id="643052"/>
    <lineage>
        <taxon>Bacteria</taxon>
        <taxon>Bacillati</taxon>
        <taxon>Actinomycetota</taxon>
        <taxon>Actinomycetes</taxon>
        <taxon>Micromonosporales</taxon>
        <taxon>Micromonosporaceae</taxon>
        <taxon>Allocatelliglobosispora</taxon>
    </lineage>
</organism>
<feature type="transmembrane region" description="Helical" evidence="1">
    <location>
        <begin position="65"/>
        <end position="86"/>
    </location>
</feature>
<dbReference type="AlphaFoldDB" id="A0A841BI88"/>
<sequence>MRRFAALIAAVGLGAAIAWVTGLHVADLPDTAGYLVGTAALLAIGLYGSTYGIDLPSARQDGRLIATAVTVGVVAKAALIGTVLALAWQDPLFLLLGVVVAQIDPLSVAALMGDDRMTPRAKTILAAWSSFDDPVTVILTVYVAAIALDSTARHDPLSIAADLALNLAFAAVAWLVWRLVRTREWAVTALVALAAGVAVWQLWMLGLALVGLFARPRWLDRWLPRLTTGALLAAAVLVGVLLTGLTAPIALVQGATLGLAAFTAQIAVGWLLTKGLPRQDRWHLALAQQNGITAIILALRLESTFTGIAAIVAPAIVATNLTHAAVNRAHDHP</sequence>
<name>A0A841BI88_9ACTN</name>
<dbReference type="EMBL" id="JACHMN010000001">
    <property type="protein sequence ID" value="MBB5867038.1"/>
    <property type="molecule type" value="Genomic_DNA"/>
</dbReference>